<evidence type="ECO:0000313" key="12">
    <source>
        <dbReference type="Proteomes" id="UP000316330"/>
    </source>
</evidence>
<dbReference type="PROSITE" id="PS50850">
    <property type="entry name" value="MFS"/>
    <property type="match status" value="1"/>
</dbReference>
<reference evidence="11 12" key="1">
    <citation type="submission" date="2019-07" db="EMBL/GenBank/DDBJ databases">
        <authorList>
            <person name="Kim J."/>
        </authorList>
    </citation>
    <scope>NUCLEOTIDE SEQUENCE [LARGE SCALE GENOMIC DNA]</scope>
    <source>
        <strain evidence="11 12">G13</strain>
    </source>
</reference>
<dbReference type="OrthoDB" id="2795463at2"/>
<organism evidence="11 12">
    <name type="scientific">Cohnella terricola</name>
    <dbReference type="NCBI Taxonomy" id="1289167"/>
    <lineage>
        <taxon>Bacteria</taxon>
        <taxon>Bacillati</taxon>
        <taxon>Bacillota</taxon>
        <taxon>Bacilli</taxon>
        <taxon>Bacillales</taxon>
        <taxon>Paenibacillaceae</taxon>
        <taxon>Cohnella</taxon>
    </lineage>
</organism>
<protein>
    <submittedName>
        <fullName evidence="11">MFS transporter</fullName>
    </submittedName>
</protein>
<evidence type="ECO:0000256" key="9">
    <source>
        <dbReference type="SAM" id="Phobius"/>
    </source>
</evidence>
<gene>
    <name evidence="11" type="ORF">FPZ45_25015</name>
</gene>
<sequence length="399" mass="43839">MKSTLSADIKRFFNIRGAWPLVVGMFCYGIGTGILAPMNAIYLQERIGLSKGEIAAIFASALLFNMILTMTVGIVSDKITNKKALPLAAAFVCICGLLLYMRADGFPSAFAGMAIATAPSGMIMGQLYAMARKRFTKEAGEIVEMAMLWLRATFSVGFFGGLLLGANLYLIATFRGVLWGNLAGYAILFLLLWIYKDVKEAENKLQTDRGEPFSIWMLVALLLLGCGDAIRGLYLPLVVNQLFDRAELMSYLWSVQAVFELVFMTLTGYWAARYGSKRIILLGSLFALATYAVYAFGPPLSLFFLMQPIHSFYVSIFYGVAMGYVQRMFISRAGFGASLYVFITQAATLVGYVFPLVIKGITPRIFLIGAALVVAAIFCMIKSDVRIAKSKSRPLHESG</sequence>
<dbReference type="AlphaFoldDB" id="A0A559IUX6"/>
<comment type="subcellular location">
    <subcellularLocation>
        <location evidence="1">Cell membrane</location>
        <topology evidence="1">Multi-pass membrane protein</topology>
    </subcellularLocation>
</comment>
<evidence type="ECO:0000256" key="4">
    <source>
        <dbReference type="ARBA" id="ARBA00022475"/>
    </source>
</evidence>
<dbReference type="RefSeq" id="WP_144707385.1">
    <property type="nucleotide sequence ID" value="NZ_VNJJ01000032.1"/>
</dbReference>
<feature type="transmembrane region" description="Helical" evidence="9">
    <location>
        <begin position="215"/>
        <end position="239"/>
    </location>
</feature>
<name>A0A559IUX6_9BACL</name>
<feature type="transmembrane region" description="Helical" evidence="9">
    <location>
        <begin position="337"/>
        <end position="358"/>
    </location>
</feature>
<evidence type="ECO:0000256" key="5">
    <source>
        <dbReference type="ARBA" id="ARBA00022597"/>
    </source>
</evidence>
<evidence type="ECO:0000256" key="6">
    <source>
        <dbReference type="ARBA" id="ARBA00022692"/>
    </source>
</evidence>
<evidence type="ECO:0000256" key="3">
    <source>
        <dbReference type="ARBA" id="ARBA00022448"/>
    </source>
</evidence>
<dbReference type="InterPro" id="IPR011701">
    <property type="entry name" value="MFS"/>
</dbReference>
<dbReference type="PANTHER" id="PTHR23535:SF2">
    <property type="entry name" value="SUGAR EFFLUX TRANSPORTER A-RELATED"/>
    <property type="match status" value="1"/>
</dbReference>
<dbReference type="Pfam" id="PF07690">
    <property type="entry name" value="MFS_1"/>
    <property type="match status" value="1"/>
</dbReference>
<dbReference type="Proteomes" id="UP000316330">
    <property type="component" value="Unassembled WGS sequence"/>
</dbReference>
<dbReference type="GO" id="GO:0022857">
    <property type="term" value="F:transmembrane transporter activity"/>
    <property type="evidence" value="ECO:0007669"/>
    <property type="project" value="InterPro"/>
</dbReference>
<dbReference type="Gene3D" id="1.20.1250.20">
    <property type="entry name" value="MFS general substrate transporter like domains"/>
    <property type="match status" value="2"/>
</dbReference>
<evidence type="ECO:0000256" key="1">
    <source>
        <dbReference type="ARBA" id="ARBA00004651"/>
    </source>
</evidence>
<feature type="transmembrane region" description="Helical" evidence="9">
    <location>
        <begin position="251"/>
        <end position="272"/>
    </location>
</feature>
<evidence type="ECO:0000313" key="11">
    <source>
        <dbReference type="EMBL" id="TVX91442.1"/>
    </source>
</evidence>
<dbReference type="GO" id="GO:0005886">
    <property type="term" value="C:plasma membrane"/>
    <property type="evidence" value="ECO:0007669"/>
    <property type="project" value="UniProtKB-SubCell"/>
</dbReference>
<dbReference type="PANTHER" id="PTHR23535">
    <property type="entry name" value="SUGAR EFFLUX TRANSPORTER A-RELATED"/>
    <property type="match status" value="1"/>
</dbReference>
<keyword evidence="4" id="KW-1003">Cell membrane</keyword>
<keyword evidence="6 9" id="KW-0812">Transmembrane</keyword>
<feature type="transmembrane region" description="Helical" evidence="9">
    <location>
        <begin position="109"/>
        <end position="128"/>
    </location>
</feature>
<keyword evidence="3" id="KW-0813">Transport</keyword>
<keyword evidence="8 9" id="KW-0472">Membrane</keyword>
<feature type="transmembrane region" description="Helical" evidence="9">
    <location>
        <begin position="364"/>
        <end position="381"/>
    </location>
</feature>
<keyword evidence="7 9" id="KW-1133">Transmembrane helix</keyword>
<feature type="transmembrane region" description="Helical" evidence="9">
    <location>
        <begin position="21"/>
        <end position="42"/>
    </location>
</feature>
<keyword evidence="5" id="KW-0762">Sugar transport</keyword>
<evidence type="ECO:0000256" key="8">
    <source>
        <dbReference type="ARBA" id="ARBA00023136"/>
    </source>
</evidence>
<keyword evidence="12" id="KW-1185">Reference proteome</keyword>
<comment type="similarity">
    <text evidence="2">Belongs to the major facilitator superfamily. Set transporter family.</text>
</comment>
<feature type="domain" description="Major facilitator superfamily (MFS) profile" evidence="10">
    <location>
        <begin position="213"/>
        <end position="399"/>
    </location>
</feature>
<feature type="transmembrane region" description="Helical" evidence="9">
    <location>
        <begin position="279"/>
        <end position="296"/>
    </location>
</feature>
<feature type="transmembrane region" description="Helical" evidence="9">
    <location>
        <begin position="177"/>
        <end position="195"/>
    </location>
</feature>
<dbReference type="SUPFAM" id="SSF103473">
    <property type="entry name" value="MFS general substrate transporter"/>
    <property type="match status" value="1"/>
</dbReference>
<proteinExistence type="inferred from homology"/>
<evidence type="ECO:0000259" key="10">
    <source>
        <dbReference type="PROSITE" id="PS50850"/>
    </source>
</evidence>
<feature type="transmembrane region" description="Helical" evidence="9">
    <location>
        <begin position="84"/>
        <end position="103"/>
    </location>
</feature>
<evidence type="ECO:0000256" key="2">
    <source>
        <dbReference type="ARBA" id="ARBA00006523"/>
    </source>
</evidence>
<comment type="caution">
    <text evidence="11">The sequence shown here is derived from an EMBL/GenBank/DDBJ whole genome shotgun (WGS) entry which is preliminary data.</text>
</comment>
<evidence type="ECO:0000256" key="7">
    <source>
        <dbReference type="ARBA" id="ARBA00022989"/>
    </source>
</evidence>
<feature type="transmembrane region" description="Helical" evidence="9">
    <location>
        <begin position="54"/>
        <end position="75"/>
    </location>
</feature>
<feature type="transmembrane region" description="Helical" evidence="9">
    <location>
        <begin position="302"/>
        <end position="325"/>
    </location>
</feature>
<accession>A0A559IUX6</accession>
<dbReference type="EMBL" id="VNJJ01000032">
    <property type="protein sequence ID" value="TVX91442.1"/>
    <property type="molecule type" value="Genomic_DNA"/>
</dbReference>
<dbReference type="InterPro" id="IPR036259">
    <property type="entry name" value="MFS_trans_sf"/>
</dbReference>
<dbReference type="InterPro" id="IPR020846">
    <property type="entry name" value="MFS_dom"/>
</dbReference>
<feature type="transmembrane region" description="Helical" evidence="9">
    <location>
        <begin position="148"/>
        <end position="171"/>
    </location>
</feature>